<dbReference type="SUPFAM" id="SSF47113">
    <property type="entry name" value="Histone-fold"/>
    <property type="match status" value="2"/>
</dbReference>
<keyword evidence="3" id="KW-0805">Transcription regulation</keyword>
<feature type="region of interest" description="Disordered" evidence="6">
    <location>
        <begin position="1"/>
        <end position="27"/>
    </location>
</feature>
<dbReference type="GO" id="GO:0051123">
    <property type="term" value="P:RNA polymerase II preinitiation complex assembly"/>
    <property type="evidence" value="ECO:0007669"/>
    <property type="project" value="InterPro"/>
</dbReference>
<comment type="similarity">
    <text evidence="2">Belongs to the TAF11 family.</text>
</comment>
<dbReference type="GO" id="GO:0046982">
    <property type="term" value="F:protein heterodimerization activity"/>
    <property type="evidence" value="ECO:0007669"/>
    <property type="project" value="InterPro"/>
</dbReference>
<evidence type="ECO:0000256" key="5">
    <source>
        <dbReference type="ARBA" id="ARBA00023242"/>
    </source>
</evidence>
<evidence type="ECO:0000256" key="2">
    <source>
        <dbReference type="ARBA" id="ARBA00009788"/>
    </source>
</evidence>
<proteinExistence type="inferred from homology"/>
<reference evidence="9" key="1">
    <citation type="submission" date="2022-11" db="UniProtKB">
        <authorList>
            <consortium name="WormBaseParasite"/>
        </authorList>
    </citation>
    <scope>IDENTIFICATION</scope>
</reference>
<feature type="region of interest" description="Disordered" evidence="6">
    <location>
        <begin position="239"/>
        <end position="303"/>
    </location>
</feature>
<dbReference type="InterPro" id="IPR045127">
    <property type="entry name" value="TAF11-like"/>
</dbReference>
<evidence type="ECO:0000256" key="1">
    <source>
        <dbReference type="ARBA" id="ARBA00004123"/>
    </source>
</evidence>
<organism evidence="8 9">
    <name type="scientific">Meloidogyne floridensis</name>
    <dbReference type="NCBI Taxonomy" id="298350"/>
    <lineage>
        <taxon>Eukaryota</taxon>
        <taxon>Metazoa</taxon>
        <taxon>Ecdysozoa</taxon>
        <taxon>Nematoda</taxon>
        <taxon>Chromadorea</taxon>
        <taxon>Rhabditida</taxon>
        <taxon>Tylenchina</taxon>
        <taxon>Tylenchomorpha</taxon>
        <taxon>Tylenchoidea</taxon>
        <taxon>Meloidogynidae</taxon>
        <taxon>Meloidogyninae</taxon>
        <taxon>Meloidogyne</taxon>
    </lineage>
</organism>
<accession>A0A915P112</accession>
<dbReference type="GO" id="GO:0005669">
    <property type="term" value="C:transcription factor TFIID complex"/>
    <property type="evidence" value="ECO:0007669"/>
    <property type="project" value="InterPro"/>
</dbReference>
<dbReference type="InterPro" id="IPR006809">
    <property type="entry name" value="TAFII28_dom"/>
</dbReference>
<dbReference type="WBParaSite" id="scf7180000422404.g8892">
    <property type="protein sequence ID" value="scf7180000422404.g8892"/>
    <property type="gene ID" value="scf7180000422404.g8892"/>
</dbReference>
<dbReference type="PANTHER" id="PTHR13218:SF8">
    <property type="entry name" value="TRANSCRIPTION INITIATION FACTOR TFIID SUBUNIT 11"/>
    <property type="match status" value="1"/>
</dbReference>
<dbReference type="Gene3D" id="1.10.20.10">
    <property type="entry name" value="Histone, subunit A"/>
    <property type="match status" value="2"/>
</dbReference>
<feature type="domain" description="TAFII28-like protein" evidence="7">
    <location>
        <begin position="135"/>
        <end position="186"/>
    </location>
</feature>
<evidence type="ECO:0000259" key="7">
    <source>
        <dbReference type="Pfam" id="PF04719"/>
    </source>
</evidence>
<dbReference type="PANTHER" id="PTHR13218">
    <property type="entry name" value="TRANSCRIPTION INITIATION FACTOR TFIID SUBUNIT 11-RELATED"/>
    <property type="match status" value="1"/>
</dbReference>
<keyword evidence="5" id="KW-0539">Nucleus</keyword>
<protein>
    <submittedName>
        <fullName evidence="9">TAFII28-like protein domain-containing protein</fullName>
    </submittedName>
</protein>
<dbReference type="AlphaFoldDB" id="A0A915P112"/>
<dbReference type="CDD" id="cd08048">
    <property type="entry name" value="HFD_TAF11"/>
    <property type="match status" value="2"/>
</dbReference>
<keyword evidence="4" id="KW-0804">Transcription</keyword>
<evidence type="ECO:0000256" key="4">
    <source>
        <dbReference type="ARBA" id="ARBA00023163"/>
    </source>
</evidence>
<comment type="subcellular location">
    <subcellularLocation>
        <location evidence="1">Nucleus</location>
    </subcellularLocation>
</comment>
<feature type="compositionally biased region" description="Polar residues" evidence="6">
    <location>
        <begin position="192"/>
        <end position="204"/>
    </location>
</feature>
<dbReference type="InterPro" id="IPR009072">
    <property type="entry name" value="Histone-fold"/>
</dbReference>
<name>A0A915P112_9BILA</name>
<feature type="compositionally biased region" description="Basic and acidic residues" evidence="6">
    <location>
        <begin position="260"/>
        <end position="280"/>
    </location>
</feature>
<dbReference type="Proteomes" id="UP000887560">
    <property type="component" value="Unplaced"/>
</dbReference>
<dbReference type="GO" id="GO:0016251">
    <property type="term" value="F:RNA polymerase II general transcription initiation factor activity"/>
    <property type="evidence" value="ECO:0007669"/>
    <property type="project" value="TreeGrafter"/>
</dbReference>
<feature type="region of interest" description="Disordered" evidence="6">
    <location>
        <begin position="48"/>
        <end position="121"/>
    </location>
</feature>
<feature type="domain" description="TAFII28-like protein" evidence="7">
    <location>
        <begin position="319"/>
        <end position="410"/>
    </location>
</feature>
<evidence type="ECO:0000256" key="6">
    <source>
        <dbReference type="SAM" id="MobiDB-lite"/>
    </source>
</evidence>
<sequence>MKRKQNDSESSSTSQHPQGKTTKKAEIVDFDEAFGLLEDPLEDVVTETLQPEVPQPSDIQIQPPLEQQPTSVASIEEEKSAKKDDVDNAEKCEEILKQLMPSTSKPRKSLEEEDDLLPPKKINEEDELARLKLQILLANFTQEQLERYETMRRASFPKSAIRRLIGQFAGVSVGQNVVIAIAGMAKRKQNDSESSSTSQHPQGKTTKKAEIVDFDEAFGLLEDPLEDIVTEILQPEVPQPSDIQIQPPLEQQPTSVASIEEEKSSKKDDVDNAEKCEEILKQLMPSTSKQRKSLEEEDDLLPPKKINEEDELARLKLQILLANFTQEQLERYETMRRASFPKSAIRRLIGQFAGVSVGQNVVIAIAGMAKVFTGELIEEALDIQKAERETNKEASSSSQPLTPRHLQLALDKLDKQGKNKIFKEIRAVYVIIDDKSNIADEEKKDLKSQSFASKTRSFITSLCSLLDCLRQTNVIPSIVVLFHSFGTVKEEFLLPHLDICLPLHPIVQCKTEKSARFSSLHALCHAFAVSYKMNIHIGLIMETTELICNQHVFFEFEALASLKKQQKQQAIQSLSSSQNDFFNENTKFAWSKMSSEEINDDKIEKEIFDNWPSHLIIFFQKEKENKEEKLPEGGGGPSNLKNIICSNLFSPWLLKQVCSEFGINFVEFPQQRKSFEELKKNLEEEKNRKEIVNFFEKKLENLMKMEG</sequence>
<evidence type="ECO:0000313" key="8">
    <source>
        <dbReference type="Proteomes" id="UP000887560"/>
    </source>
</evidence>
<evidence type="ECO:0000256" key="3">
    <source>
        <dbReference type="ARBA" id="ARBA00023015"/>
    </source>
</evidence>
<feature type="compositionally biased region" description="Basic and acidic residues" evidence="6">
    <location>
        <begin position="76"/>
        <end position="96"/>
    </location>
</feature>
<evidence type="ECO:0000313" key="9">
    <source>
        <dbReference type="WBParaSite" id="scf7180000422404.g8892"/>
    </source>
</evidence>
<dbReference type="Pfam" id="PF04719">
    <property type="entry name" value="TAFII28"/>
    <property type="match status" value="2"/>
</dbReference>
<keyword evidence="8" id="KW-1185">Reference proteome</keyword>
<feature type="compositionally biased region" description="Polar residues" evidence="6">
    <location>
        <begin position="57"/>
        <end position="73"/>
    </location>
</feature>
<feature type="region of interest" description="Disordered" evidence="6">
    <location>
        <begin position="186"/>
        <end position="209"/>
    </location>
</feature>
<feature type="compositionally biased region" description="Polar residues" evidence="6">
    <location>
        <begin position="8"/>
        <end position="20"/>
    </location>
</feature>
<feature type="compositionally biased region" description="Polar residues" evidence="6">
    <location>
        <begin position="241"/>
        <end position="257"/>
    </location>
</feature>